<feature type="transmembrane region" description="Helical" evidence="1">
    <location>
        <begin position="96"/>
        <end position="118"/>
    </location>
</feature>
<dbReference type="STRING" id="1802055.A3A74_05505"/>
<feature type="transmembrane region" description="Helical" evidence="1">
    <location>
        <begin position="365"/>
        <end position="386"/>
    </location>
</feature>
<feature type="transmembrane region" description="Helical" evidence="1">
    <location>
        <begin position="156"/>
        <end position="174"/>
    </location>
</feature>
<protein>
    <recommendedName>
        <fullName evidence="4">Glycosyltransferase RgtA/B/C/D-like domain-containing protein</fullName>
    </recommendedName>
</protein>
<feature type="transmembrane region" description="Helical" evidence="1">
    <location>
        <begin position="220"/>
        <end position="239"/>
    </location>
</feature>
<feature type="transmembrane region" description="Helical" evidence="1">
    <location>
        <begin position="433"/>
        <end position="453"/>
    </location>
</feature>
<reference evidence="2 3" key="1">
    <citation type="journal article" date="2016" name="Nat. Commun.">
        <title>Thousands of microbial genomes shed light on interconnected biogeochemical processes in an aquifer system.</title>
        <authorList>
            <person name="Anantharaman K."/>
            <person name="Brown C.T."/>
            <person name="Hug L.A."/>
            <person name="Sharon I."/>
            <person name="Castelle C.J."/>
            <person name="Probst A.J."/>
            <person name="Thomas B.C."/>
            <person name="Singh A."/>
            <person name="Wilkins M.J."/>
            <person name="Karaoz U."/>
            <person name="Brodie E.L."/>
            <person name="Williams K.H."/>
            <person name="Hubbard S.S."/>
            <person name="Banfield J.F."/>
        </authorList>
    </citation>
    <scope>NUCLEOTIDE SEQUENCE [LARGE SCALE GENOMIC DNA]</scope>
</reference>
<proteinExistence type="predicted"/>
<feature type="transmembrane region" description="Helical" evidence="1">
    <location>
        <begin position="127"/>
        <end position="150"/>
    </location>
</feature>
<keyword evidence="1" id="KW-0812">Transmembrane</keyword>
<feature type="transmembrane region" description="Helical" evidence="1">
    <location>
        <begin position="12"/>
        <end position="31"/>
    </location>
</feature>
<evidence type="ECO:0008006" key="4">
    <source>
        <dbReference type="Google" id="ProtNLM"/>
    </source>
</evidence>
<feature type="transmembrane region" description="Helical" evidence="1">
    <location>
        <begin position="398"/>
        <end position="421"/>
    </location>
</feature>
<evidence type="ECO:0000313" key="2">
    <source>
        <dbReference type="EMBL" id="OGK39911.1"/>
    </source>
</evidence>
<dbReference type="Proteomes" id="UP000179270">
    <property type="component" value="Unassembled WGS sequence"/>
</dbReference>
<dbReference type="EMBL" id="MGAF01000042">
    <property type="protein sequence ID" value="OGK39911.1"/>
    <property type="molecule type" value="Genomic_DNA"/>
</dbReference>
<accession>A0A1F7I968</accession>
<keyword evidence="1" id="KW-0472">Membrane</keyword>
<evidence type="ECO:0000256" key="1">
    <source>
        <dbReference type="SAM" id="Phobius"/>
    </source>
</evidence>
<comment type="caution">
    <text evidence="2">The sequence shown here is derived from an EMBL/GenBank/DDBJ whole genome shotgun (WGS) entry which is preliminary data.</text>
</comment>
<name>A0A1F7I968_9BACT</name>
<feature type="transmembrane region" description="Helical" evidence="1">
    <location>
        <begin position="332"/>
        <end position="353"/>
    </location>
</feature>
<organism evidence="2 3">
    <name type="scientific">Candidatus Roizmanbacteria bacterium RIFCSPLOWO2_01_FULL_35_13</name>
    <dbReference type="NCBI Taxonomy" id="1802055"/>
    <lineage>
        <taxon>Bacteria</taxon>
        <taxon>Candidatus Roizmaniibacteriota</taxon>
    </lineage>
</organism>
<gene>
    <name evidence="2" type="ORF">A3A74_05505</name>
</gene>
<sequence length="597" mass="68609">MKEKFNYFLTNNKLVFLFFIVLVFLFYRTLFQSYFEADEWYAFTLNLPLTHDPWGFLKVLIKYSTIDAPSLAQLQHIVPLAEEIFFLNALFFGTNFVPYAFISLSLHALNSFLVFMLIKLLISRRPIFAFLGGLFFALSPVQMHAVTWAATYQTSVLPVTLSLLSIIFFMLAYLRNKKKFIYISVLFLFLALSTKETSIILFIILPIIAFFEKRTFPSSFLVKIFVASLIVYLVFRFLLPGIYSLSSLKTQQAKVSDTHTVVSRDLSIYTNLPREVLFRAITFPVRMIGTSFLPRQTVFSIVQFITPIVSPVDPGGNTIGQLAFLYGSGNFVIIYLVSLAVIFFCLSSIIRFIKRKQISEAKPIVVGLAIIILSAFPLVAIIFSFPRWGYDFYFDSRYYYGPSIGAAIIFPFLIFGIGEFVSKNFYIRKTSTVVLIAFIFWLINNIYVFNLGLKEFTQNYRPDARVVVRQLKEYLPKLPPKTVFYFETDGKSALGPRLPFFTSVPQALTVVYYDVSPLPDSFFDKPLFLGNPEGYQYADGRGFGFYTSKKELAEDLSSGLFSGENIHSFYYYAEKVKLKNTTWEIRGEMENFLKTEK</sequence>
<evidence type="ECO:0000313" key="3">
    <source>
        <dbReference type="Proteomes" id="UP000179270"/>
    </source>
</evidence>
<feature type="transmembrane region" description="Helical" evidence="1">
    <location>
        <begin position="181"/>
        <end position="208"/>
    </location>
</feature>
<keyword evidence="1" id="KW-1133">Transmembrane helix</keyword>
<dbReference type="AlphaFoldDB" id="A0A1F7I968"/>